<comment type="caution">
    <text evidence="1">The sequence shown here is derived from an EMBL/GenBank/DDBJ whole genome shotgun (WGS) entry which is preliminary data.</text>
</comment>
<proteinExistence type="predicted"/>
<sequence length="158" mass="18256">MMLSPAHIATVAHGLSYLLNQSEMCQLSAADELRDALGACRYPHDFLYDDRRIYPVLYRHNEAAYEGRYKVEPDETDEVPAMPDNVPHLLHRLDYNKHYFLDADFFKFLKLLDCYIYQCEEQATADTNLQKALVKTSNHLYAFAAQQNAAYNAAPWCI</sequence>
<gene>
    <name evidence="1" type="ORF">HMPREF9436_03093</name>
</gene>
<protein>
    <submittedName>
        <fullName evidence="1">Uncharacterized protein</fullName>
    </submittedName>
</protein>
<dbReference type="AlphaFoldDB" id="E2ZN15"/>
<dbReference type="Proteomes" id="UP000006028">
    <property type="component" value="Unassembled WGS sequence"/>
</dbReference>
<accession>E2ZN15</accession>
<organism evidence="1 2">
    <name type="scientific">Faecalibacterium cf. prausnitzii KLE1255</name>
    <dbReference type="NCBI Taxonomy" id="748224"/>
    <lineage>
        <taxon>Bacteria</taxon>
        <taxon>Bacillati</taxon>
        <taxon>Bacillota</taxon>
        <taxon>Clostridia</taxon>
        <taxon>Eubacteriales</taxon>
        <taxon>Oscillospiraceae</taxon>
        <taxon>Faecalibacterium</taxon>
    </lineage>
</organism>
<dbReference type="EMBL" id="AECU01000219">
    <property type="protein sequence ID" value="EFQ05471.1"/>
    <property type="molecule type" value="Genomic_DNA"/>
</dbReference>
<dbReference type="HOGENOM" id="CLU_1666791_0_0_9"/>
<evidence type="ECO:0000313" key="1">
    <source>
        <dbReference type="EMBL" id="EFQ05471.1"/>
    </source>
</evidence>
<evidence type="ECO:0000313" key="2">
    <source>
        <dbReference type="Proteomes" id="UP000006028"/>
    </source>
</evidence>
<dbReference type="STRING" id="748224.HMPREF9436_03093"/>
<dbReference type="BioCyc" id="FCF748224-HMP:GTSS-2693-MONOMER"/>
<name>E2ZN15_9FIRM</name>
<reference evidence="1 2" key="1">
    <citation type="submission" date="2010-08" db="EMBL/GenBank/DDBJ databases">
        <authorList>
            <person name="Weinstock G."/>
            <person name="Sodergren E."/>
            <person name="Clifton S."/>
            <person name="Fulton L."/>
            <person name="Fulton B."/>
            <person name="Courtney L."/>
            <person name="Fronick C."/>
            <person name="Harrison M."/>
            <person name="Strong C."/>
            <person name="Farmer C."/>
            <person name="Delahaunty K."/>
            <person name="Markovic C."/>
            <person name="Hall O."/>
            <person name="Minx P."/>
            <person name="Tomlinson C."/>
            <person name="Mitreva M."/>
            <person name="Hou S."/>
            <person name="Chen J."/>
            <person name="Wollam A."/>
            <person name="Pepin K.H."/>
            <person name="Johnson M."/>
            <person name="Bhonagiri V."/>
            <person name="Zhang X."/>
            <person name="Suruliraj S."/>
            <person name="Warren W."/>
            <person name="Chinwalla A."/>
            <person name="Mardis E.R."/>
            <person name="Wilson R.K."/>
        </authorList>
    </citation>
    <scope>NUCLEOTIDE SEQUENCE [LARGE SCALE GENOMIC DNA]</scope>
    <source>
        <strain evidence="1 2">KLE1255</strain>
    </source>
</reference>